<sequence length="146" mass="16591">MARKVLIVLVLVFFGISLVGCSAGSTQNQHTNIDEDEKQAEVKKILEDGIGHHVGIYENLPKDIKTYLKKKPEMLKELVQGPDPRFMAVVDAARYHLDKVEIKDIVFLYKHKEAKFSHLVENENGEEPPAMKIVVNKDLIEKLNNN</sequence>
<protein>
    <recommendedName>
        <fullName evidence="3">Lipoprotein</fullName>
    </recommendedName>
</protein>
<dbReference type="Proteomes" id="UP001519328">
    <property type="component" value="Unassembled WGS sequence"/>
</dbReference>
<name>A0ABS4H8I0_9BACI</name>
<accession>A0ABS4H8I0</accession>
<evidence type="ECO:0000313" key="1">
    <source>
        <dbReference type="EMBL" id="MBP1947205.1"/>
    </source>
</evidence>
<organism evidence="1 2">
    <name type="scientific">Virgibacillus litoralis</name>
    <dbReference type="NCBI Taxonomy" id="578221"/>
    <lineage>
        <taxon>Bacteria</taxon>
        <taxon>Bacillati</taxon>
        <taxon>Bacillota</taxon>
        <taxon>Bacilli</taxon>
        <taxon>Bacillales</taxon>
        <taxon>Bacillaceae</taxon>
        <taxon>Virgibacillus</taxon>
    </lineage>
</organism>
<dbReference type="EMBL" id="JAGGKK010000001">
    <property type="protein sequence ID" value="MBP1947205.1"/>
    <property type="molecule type" value="Genomic_DNA"/>
</dbReference>
<reference evidence="1 2" key="1">
    <citation type="submission" date="2021-03" db="EMBL/GenBank/DDBJ databases">
        <title>Genomic Encyclopedia of Type Strains, Phase IV (KMG-IV): sequencing the most valuable type-strain genomes for metagenomic binning, comparative biology and taxonomic classification.</title>
        <authorList>
            <person name="Goeker M."/>
        </authorList>
    </citation>
    <scope>NUCLEOTIDE SEQUENCE [LARGE SCALE GENOMIC DNA]</scope>
    <source>
        <strain evidence="1 2">DSM 21085</strain>
    </source>
</reference>
<keyword evidence="2" id="KW-1185">Reference proteome</keyword>
<evidence type="ECO:0000313" key="2">
    <source>
        <dbReference type="Proteomes" id="UP001519328"/>
    </source>
</evidence>
<evidence type="ECO:0008006" key="3">
    <source>
        <dbReference type="Google" id="ProtNLM"/>
    </source>
</evidence>
<comment type="caution">
    <text evidence="1">The sequence shown here is derived from an EMBL/GenBank/DDBJ whole genome shotgun (WGS) entry which is preliminary data.</text>
</comment>
<dbReference type="PROSITE" id="PS51257">
    <property type="entry name" value="PROKAR_LIPOPROTEIN"/>
    <property type="match status" value="1"/>
</dbReference>
<proteinExistence type="predicted"/>
<gene>
    <name evidence="1" type="ORF">J2Z82_000128</name>
</gene>
<dbReference type="RefSeq" id="WP_209478859.1">
    <property type="nucleotide sequence ID" value="NZ_JAGGKK010000001.1"/>
</dbReference>